<organism evidence="5 6">
    <name type="scientific">Novosphingobium resinovorum</name>
    <dbReference type="NCBI Taxonomy" id="158500"/>
    <lineage>
        <taxon>Bacteria</taxon>
        <taxon>Pseudomonadati</taxon>
        <taxon>Pseudomonadota</taxon>
        <taxon>Alphaproteobacteria</taxon>
        <taxon>Sphingomonadales</taxon>
        <taxon>Sphingomonadaceae</taxon>
        <taxon>Novosphingobium</taxon>
    </lineage>
</organism>
<proteinExistence type="inferred from homology"/>
<reference evidence="4" key="2">
    <citation type="submission" date="2016-08" db="EMBL/GenBank/DDBJ databases">
        <authorList>
            <person name="Seilhamer J.J."/>
        </authorList>
    </citation>
    <scope>NUCLEOTIDE SEQUENCE [LARGE SCALE GENOMIC DNA]</scope>
    <source>
        <strain evidence="4">SA1</strain>
        <plasmid evidence="4">pSA3</plasmid>
    </source>
</reference>
<keyword evidence="4" id="KW-0614">Plasmid</keyword>
<evidence type="ECO:0000259" key="3">
    <source>
        <dbReference type="Pfam" id="PF03061"/>
    </source>
</evidence>
<comment type="similarity">
    <text evidence="1">Belongs to the thioesterase PaaI family.</text>
</comment>
<dbReference type="OrthoDB" id="9813282at2"/>
<dbReference type="KEGG" id="nre:BES08_31040"/>
<dbReference type="GO" id="GO:0047617">
    <property type="term" value="F:fatty acyl-CoA hydrolase activity"/>
    <property type="evidence" value="ECO:0007669"/>
    <property type="project" value="InterPro"/>
</dbReference>
<dbReference type="InterPro" id="IPR003736">
    <property type="entry name" value="PAAI_dom"/>
</dbReference>
<dbReference type="RefSeq" id="WP_004206979.1">
    <property type="nucleotide sequence ID" value="NZ_CP017078.1"/>
</dbReference>
<dbReference type="PATRIC" id="fig|158500.4.peg.3148"/>
<dbReference type="eggNOG" id="COG2050">
    <property type="taxonomic scope" value="Bacteria"/>
</dbReference>
<reference evidence="7" key="3">
    <citation type="journal article" date="2017" name="J. Biotechnol.">
        <title>Complete genome sequence of Novosphingobium resinovorum SA1, a versatile xenobiotic-degrading bacterium capable of utilizing sulfanilic acid.</title>
        <authorList>
            <person name="Hegedus B."/>
            <person name="Kos P.B."/>
            <person name="Balint B."/>
            <person name="Maroti G."/>
            <person name="Gan H.M."/>
            <person name="Perei K."/>
            <person name="Rakhely G."/>
        </authorList>
    </citation>
    <scope>NUCLEOTIDE SEQUENCE [LARGE SCALE GENOMIC DNA]</scope>
    <source>
        <strain evidence="7">SA1</strain>
    </source>
</reference>
<dbReference type="InterPro" id="IPR039298">
    <property type="entry name" value="ACOT13"/>
</dbReference>
<dbReference type="Proteomes" id="UP000024329">
    <property type="component" value="Unassembled WGS sequence"/>
</dbReference>
<dbReference type="InterPro" id="IPR029069">
    <property type="entry name" value="HotDog_dom_sf"/>
</dbReference>
<evidence type="ECO:0000313" key="7">
    <source>
        <dbReference type="Proteomes" id="UP000094626"/>
    </source>
</evidence>
<keyword evidence="7" id="KW-1185">Reference proteome</keyword>
<dbReference type="CDD" id="cd03443">
    <property type="entry name" value="PaaI_thioesterase"/>
    <property type="match status" value="1"/>
</dbReference>
<dbReference type="AlphaFoldDB" id="A0A031JVP0"/>
<dbReference type="EMBL" id="CP017078">
    <property type="protein sequence ID" value="AOR81281.1"/>
    <property type="molecule type" value="Genomic_DNA"/>
</dbReference>
<dbReference type="PANTHER" id="PTHR21660">
    <property type="entry name" value="THIOESTERASE SUPERFAMILY MEMBER-RELATED"/>
    <property type="match status" value="1"/>
</dbReference>
<feature type="domain" description="Thioesterase" evidence="3">
    <location>
        <begin position="49"/>
        <end position="123"/>
    </location>
</feature>
<evidence type="ECO:0000256" key="2">
    <source>
        <dbReference type="ARBA" id="ARBA00022801"/>
    </source>
</evidence>
<protein>
    <submittedName>
        <fullName evidence="5">Phenylacetic acid degradation-like protein</fullName>
    </submittedName>
    <submittedName>
        <fullName evidence="4">Thioesterase</fullName>
    </submittedName>
</protein>
<dbReference type="PANTHER" id="PTHR21660:SF1">
    <property type="entry name" value="ACYL-COENZYME A THIOESTERASE 13"/>
    <property type="match status" value="1"/>
</dbReference>
<dbReference type="Proteomes" id="UP000094626">
    <property type="component" value="Plasmid pSA3"/>
</dbReference>
<accession>A0A031JVP0</accession>
<evidence type="ECO:0000313" key="4">
    <source>
        <dbReference type="EMBL" id="AOR81281.1"/>
    </source>
</evidence>
<dbReference type="Pfam" id="PF03061">
    <property type="entry name" value="4HBT"/>
    <property type="match status" value="1"/>
</dbReference>
<evidence type="ECO:0000313" key="6">
    <source>
        <dbReference type="Proteomes" id="UP000024329"/>
    </source>
</evidence>
<dbReference type="Gene3D" id="3.10.129.10">
    <property type="entry name" value="Hotdog Thioesterase"/>
    <property type="match status" value="1"/>
</dbReference>
<sequence length="141" mass="14947">MTGLEEIEQFMAAGTRPPMMDLFDIDLLEAEEGKVVFVATPTSQTYNFMGIAHGGYAATLLDSACGIAANSAAQVPINCVTLELKVAYHAPLTDRVGMVRAIGQVVSMGKRVAHTEARLIDMAGKLYASATSTLLLVDRAA</sequence>
<dbReference type="InterPro" id="IPR006683">
    <property type="entry name" value="Thioestr_dom"/>
</dbReference>
<geneLocation type="plasmid" evidence="4 7">
    <name>pSA3</name>
</geneLocation>
<gene>
    <name evidence="4" type="ORF">BES08_31040</name>
    <name evidence="5" type="ORF">BV97_03079</name>
</gene>
<keyword evidence="2" id="KW-0378">Hydrolase</keyword>
<dbReference type="NCBIfam" id="TIGR00369">
    <property type="entry name" value="unchar_dom_1"/>
    <property type="match status" value="1"/>
</dbReference>
<dbReference type="EMBL" id="JFYZ01000014">
    <property type="protein sequence ID" value="EZP81025.1"/>
    <property type="molecule type" value="Genomic_DNA"/>
</dbReference>
<name>A0A031JVP0_9SPHN</name>
<evidence type="ECO:0000256" key="1">
    <source>
        <dbReference type="ARBA" id="ARBA00008324"/>
    </source>
</evidence>
<evidence type="ECO:0000313" key="5">
    <source>
        <dbReference type="EMBL" id="EZP81025.1"/>
    </source>
</evidence>
<dbReference type="SUPFAM" id="SSF54637">
    <property type="entry name" value="Thioesterase/thiol ester dehydrase-isomerase"/>
    <property type="match status" value="1"/>
</dbReference>
<reference evidence="5 6" key="1">
    <citation type="submission" date="2014-03" db="EMBL/GenBank/DDBJ databases">
        <title>Whole genome sequence of Novosphingobium resinovorum KF1.</title>
        <authorList>
            <person name="Gan H.M."/>
            <person name="Gan H.Y."/>
            <person name="Chew T.H."/>
            <person name="Savka M.A."/>
        </authorList>
    </citation>
    <scope>NUCLEOTIDE SEQUENCE [LARGE SCALE GENOMIC DNA]</scope>
    <source>
        <strain evidence="5 6">KF1</strain>
    </source>
</reference>